<evidence type="ECO:0008006" key="3">
    <source>
        <dbReference type="Google" id="ProtNLM"/>
    </source>
</evidence>
<dbReference type="AlphaFoldDB" id="A0AAE3EMB7"/>
<evidence type="ECO:0000313" key="2">
    <source>
        <dbReference type="Proteomes" id="UP001199795"/>
    </source>
</evidence>
<protein>
    <recommendedName>
        <fullName evidence="3">Transposase</fullName>
    </recommendedName>
</protein>
<evidence type="ECO:0000313" key="1">
    <source>
        <dbReference type="EMBL" id="MCF7566864.1"/>
    </source>
</evidence>
<name>A0AAE3EMB7_9FLAO</name>
<accession>A0AAE3EMB7</accession>
<dbReference type="Proteomes" id="UP001199795">
    <property type="component" value="Unassembled WGS sequence"/>
</dbReference>
<reference evidence="1" key="1">
    <citation type="submission" date="2022-01" db="EMBL/GenBank/DDBJ databases">
        <title>Draft genome sequence of Sabulilitoribacter arenilitoris KCTC 52401.</title>
        <authorList>
            <person name="Oh J.-S."/>
        </authorList>
    </citation>
    <scope>NUCLEOTIDE SEQUENCE</scope>
    <source>
        <strain evidence="1">HMF6543</strain>
    </source>
</reference>
<dbReference type="EMBL" id="JAKKDU010000001">
    <property type="protein sequence ID" value="MCF7566864.1"/>
    <property type="molecule type" value="Genomic_DNA"/>
</dbReference>
<keyword evidence="2" id="KW-1185">Reference proteome</keyword>
<gene>
    <name evidence="1" type="ORF">L3X37_00600</name>
</gene>
<proteinExistence type="predicted"/>
<comment type="caution">
    <text evidence="1">The sequence shown here is derived from an EMBL/GenBank/DDBJ whole genome shotgun (WGS) entry which is preliminary data.</text>
</comment>
<dbReference type="RefSeq" id="WP_237238217.1">
    <property type="nucleotide sequence ID" value="NZ_JAKKDU010000001.1"/>
</dbReference>
<sequence length="96" mass="10509">MVDTCAGKDIVIAIDPSYVPKSGKTTNGLGYFWSGRASKAKWGLEVSGIAAIDIDNHTAFYIEAVQTPSNLSTTTLLEHYTNVLVARKELNNTYKR</sequence>
<organism evidence="1 2">
    <name type="scientific">Wocania arenilitoris</name>
    <dbReference type="NCBI Taxonomy" id="2044858"/>
    <lineage>
        <taxon>Bacteria</taxon>
        <taxon>Pseudomonadati</taxon>
        <taxon>Bacteroidota</taxon>
        <taxon>Flavobacteriia</taxon>
        <taxon>Flavobacteriales</taxon>
        <taxon>Flavobacteriaceae</taxon>
        <taxon>Wocania</taxon>
    </lineage>
</organism>